<keyword evidence="1" id="KW-1185">Reference proteome</keyword>
<proteinExistence type="predicted"/>
<sequence length="65" mass="7642">MTPSAQTLNTMRQRFWIPQGRAIVLRTINRHYTGYRRWHARPFLLQTFPPVRATGTVSYKPLADV</sequence>
<accession>A0A0M3II94</accession>
<dbReference type="WBParaSite" id="ALUE_0001823901-mRNA-1">
    <property type="protein sequence ID" value="ALUE_0001823901-mRNA-1"/>
    <property type="gene ID" value="ALUE_0001823901"/>
</dbReference>
<reference evidence="2" key="1">
    <citation type="submission" date="2017-02" db="UniProtKB">
        <authorList>
            <consortium name="WormBaseParasite"/>
        </authorList>
    </citation>
    <scope>IDENTIFICATION</scope>
</reference>
<dbReference type="Proteomes" id="UP000036681">
    <property type="component" value="Unplaced"/>
</dbReference>
<evidence type="ECO:0000313" key="2">
    <source>
        <dbReference type="WBParaSite" id="ALUE_0001823901-mRNA-1"/>
    </source>
</evidence>
<name>A0A0M3II94_ASCLU</name>
<evidence type="ECO:0000313" key="1">
    <source>
        <dbReference type="Proteomes" id="UP000036681"/>
    </source>
</evidence>
<organism evidence="1 2">
    <name type="scientific">Ascaris lumbricoides</name>
    <name type="common">Giant roundworm</name>
    <dbReference type="NCBI Taxonomy" id="6252"/>
    <lineage>
        <taxon>Eukaryota</taxon>
        <taxon>Metazoa</taxon>
        <taxon>Ecdysozoa</taxon>
        <taxon>Nematoda</taxon>
        <taxon>Chromadorea</taxon>
        <taxon>Rhabditida</taxon>
        <taxon>Spirurina</taxon>
        <taxon>Ascaridomorpha</taxon>
        <taxon>Ascaridoidea</taxon>
        <taxon>Ascarididae</taxon>
        <taxon>Ascaris</taxon>
    </lineage>
</organism>
<dbReference type="AlphaFoldDB" id="A0A0M3II94"/>
<protein>
    <submittedName>
        <fullName evidence="2">Integrase</fullName>
    </submittedName>
</protein>